<dbReference type="OrthoDB" id="7835912at2"/>
<keyword evidence="3" id="KW-1185">Reference proteome</keyword>
<name>A0A073IL94_9RHOB</name>
<proteinExistence type="predicted"/>
<dbReference type="EMBL" id="JAMC01000001">
    <property type="protein sequence ID" value="KEJ91073.1"/>
    <property type="molecule type" value="Genomic_DNA"/>
</dbReference>
<organism evidence="2 3">
    <name type="scientific">Sulfitobacter donghicola DSW-25 = KCTC 12864 = JCM 14565</name>
    <dbReference type="NCBI Taxonomy" id="1300350"/>
    <lineage>
        <taxon>Bacteria</taxon>
        <taxon>Pseudomonadati</taxon>
        <taxon>Pseudomonadota</taxon>
        <taxon>Alphaproteobacteria</taxon>
        <taxon>Rhodobacterales</taxon>
        <taxon>Roseobacteraceae</taxon>
        <taxon>Sulfitobacter</taxon>
    </lineage>
</organism>
<protein>
    <submittedName>
        <fullName evidence="2">Uncharacterized protein</fullName>
    </submittedName>
</protein>
<dbReference type="AlphaFoldDB" id="A0A073IL94"/>
<reference evidence="2 3" key="1">
    <citation type="submission" date="2014-01" db="EMBL/GenBank/DDBJ databases">
        <title>Sulfitobacter donghicola JCM 14565 Genome Sequencing.</title>
        <authorList>
            <person name="Lai Q."/>
            <person name="Hong Z."/>
        </authorList>
    </citation>
    <scope>NUCLEOTIDE SEQUENCE [LARGE SCALE GENOMIC DNA]</scope>
    <source>
        <strain evidence="2 3">JCM 14565</strain>
    </source>
</reference>
<dbReference type="Proteomes" id="UP000027734">
    <property type="component" value="Unassembled WGS sequence"/>
</dbReference>
<gene>
    <name evidence="2" type="ORF">DSW25_02465</name>
</gene>
<evidence type="ECO:0000256" key="1">
    <source>
        <dbReference type="SAM" id="MobiDB-lite"/>
    </source>
</evidence>
<evidence type="ECO:0000313" key="3">
    <source>
        <dbReference type="Proteomes" id="UP000027734"/>
    </source>
</evidence>
<feature type="region of interest" description="Disordered" evidence="1">
    <location>
        <begin position="182"/>
        <end position="225"/>
    </location>
</feature>
<evidence type="ECO:0000313" key="2">
    <source>
        <dbReference type="EMBL" id="KEJ91073.1"/>
    </source>
</evidence>
<sequence>MNRDAALQATREQLEAPVWGLIEELEKSLSSLAGTPHVDISCPRAVGSVLNCALPSASLAAGLGDQDLEVTYCRNGQCNKLSGEIEIAGSTYKVSLELHLSGPRGGTTKKKHQFAKSDVAVCDIEQQPLLLEYDVEAPDRLLFFIACHLSGTGVSIARAYFKFADGVDQRMLEIHRPDALPMAAPKQAGPDEGPLGTIMKVRKPEGEKKEDGIKTNKRGDAASSS</sequence>
<dbReference type="RefSeq" id="WP_025059177.1">
    <property type="nucleotide sequence ID" value="NZ_JAMC01000001.1"/>
</dbReference>
<accession>A0A073IL94</accession>
<comment type="caution">
    <text evidence="2">The sequence shown here is derived from an EMBL/GenBank/DDBJ whole genome shotgun (WGS) entry which is preliminary data.</text>
</comment>
<feature type="compositionally biased region" description="Basic and acidic residues" evidence="1">
    <location>
        <begin position="202"/>
        <end position="225"/>
    </location>
</feature>